<dbReference type="STRING" id="35525.A0A0P6E4V1"/>
<dbReference type="OrthoDB" id="10248398at2759"/>
<dbReference type="EMBL" id="GDIQ01079920">
    <property type="protein sequence ID" value="JAN14817.1"/>
    <property type="molecule type" value="Transcribed_RNA"/>
</dbReference>
<dbReference type="EMBL" id="LRGB01001569">
    <property type="protein sequence ID" value="KZS11743.1"/>
    <property type="molecule type" value="Genomic_DNA"/>
</dbReference>
<reference evidence="5 6" key="2">
    <citation type="submission" date="2016-03" db="EMBL/GenBank/DDBJ databases">
        <title>EvidentialGene: Evidence-directed Construction of Genes on Genomes.</title>
        <authorList>
            <person name="Gilbert D.G."/>
            <person name="Choi J.-H."/>
            <person name="Mockaitis K."/>
            <person name="Colbourne J."/>
            <person name="Pfrender M."/>
        </authorList>
    </citation>
    <scope>NUCLEOTIDE SEQUENCE [LARGE SCALE GENOMIC DNA]</scope>
    <source>
        <strain evidence="5 6">Xinb3</strain>
        <tissue evidence="5">Complete organism</tissue>
    </source>
</reference>
<evidence type="ECO:0000313" key="6">
    <source>
        <dbReference type="Proteomes" id="UP000076858"/>
    </source>
</evidence>
<dbReference type="InterPro" id="IPR031318">
    <property type="entry name" value="OPI10"/>
</dbReference>
<dbReference type="GO" id="GO:0006606">
    <property type="term" value="P:protein import into nucleus"/>
    <property type="evidence" value="ECO:0007669"/>
    <property type="project" value="TreeGrafter"/>
</dbReference>
<dbReference type="AlphaFoldDB" id="A0A0P6E4V1"/>
<protein>
    <submittedName>
        <fullName evidence="5">Protein Hikeshi</fullName>
    </submittedName>
    <submittedName>
        <fullName evidence="4">Protein OPI10</fullName>
    </submittedName>
</protein>
<keyword evidence="6" id="KW-1185">Reference proteome</keyword>
<evidence type="ECO:0000259" key="2">
    <source>
        <dbReference type="Pfam" id="PF05603"/>
    </source>
</evidence>
<accession>A0A0P6E4V1</accession>
<evidence type="ECO:0000313" key="4">
    <source>
        <dbReference type="EMBL" id="JAN14817.1"/>
    </source>
</evidence>
<organism evidence="4">
    <name type="scientific">Daphnia magna</name>
    <dbReference type="NCBI Taxonomy" id="35525"/>
    <lineage>
        <taxon>Eukaryota</taxon>
        <taxon>Metazoa</taxon>
        <taxon>Ecdysozoa</taxon>
        <taxon>Arthropoda</taxon>
        <taxon>Crustacea</taxon>
        <taxon>Branchiopoda</taxon>
        <taxon>Diplostraca</taxon>
        <taxon>Cladocera</taxon>
        <taxon>Anomopoda</taxon>
        <taxon>Daphniidae</taxon>
        <taxon>Daphnia</taxon>
    </lineage>
</organism>
<proteinExistence type="inferred from homology"/>
<comment type="similarity">
    <text evidence="1">Belongs to the OPI10 family.</text>
</comment>
<gene>
    <name evidence="5" type="ORF">APZ42_023463</name>
</gene>
<reference evidence="4" key="1">
    <citation type="submission" date="2015-10" db="EMBL/GenBank/DDBJ databases">
        <title>EvidentialGene: Evidence-directed Construction of Complete mRNA Transcriptomes without Genomes.</title>
        <authorList>
            <person name="Gilbert D.G."/>
        </authorList>
    </citation>
    <scope>NUCLEOTIDE SEQUENCE</scope>
</reference>
<sequence length="200" mass="22288">MFGLIVAGRLVQTDFQQISEAQFAITIPDADNINHLVVFLTGTVPFPDGFGGSVYFRWPEPDLATPPVWQLLGHLTNVKPSNIYKITGLKKNPGGYNPSPFGLNPSGIHHHAQIGISIEPLTLISTQSPSAIAEPSNTTTFQEFAERTVQHLFNYVASFAVTQSQMTPNPTETYIPMSALRNWFNNFTRKLELNPQFWRS</sequence>
<evidence type="ECO:0000256" key="1">
    <source>
        <dbReference type="ARBA" id="ARBA00006623"/>
    </source>
</evidence>
<dbReference type="GO" id="GO:0061608">
    <property type="term" value="F:nuclear import signal receptor activity"/>
    <property type="evidence" value="ECO:0007669"/>
    <property type="project" value="TreeGrafter"/>
</dbReference>
<dbReference type="GO" id="GO:0005829">
    <property type="term" value="C:cytosol"/>
    <property type="evidence" value="ECO:0007669"/>
    <property type="project" value="TreeGrafter"/>
</dbReference>
<dbReference type="Pfam" id="PF21057">
    <property type="entry name" value="Hikeshi-like_C"/>
    <property type="match status" value="1"/>
</dbReference>
<dbReference type="InterPro" id="IPR008493">
    <property type="entry name" value="Hikeshi-like_N"/>
</dbReference>
<dbReference type="InterPro" id="IPR048364">
    <property type="entry name" value="Hikeshi-like_C"/>
</dbReference>
<dbReference type="GO" id="GO:0030544">
    <property type="term" value="F:Hsp70 protein binding"/>
    <property type="evidence" value="ECO:0007669"/>
    <property type="project" value="TreeGrafter"/>
</dbReference>
<dbReference type="PANTHER" id="PTHR12925:SF0">
    <property type="entry name" value="PROTEIN HIKESHI"/>
    <property type="match status" value="1"/>
</dbReference>
<name>A0A0P6E4V1_9CRUS</name>
<dbReference type="Pfam" id="PF05603">
    <property type="entry name" value="Hikeshi-like_N"/>
    <property type="match status" value="1"/>
</dbReference>
<feature type="domain" description="Hikeshi-like N-terminal" evidence="2">
    <location>
        <begin position="5"/>
        <end position="131"/>
    </location>
</feature>
<dbReference type="Proteomes" id="UP000076858">
    <property type="component" value="Unassembled WGS sequence"/>
</dbReference>
<evidence type="ECO:0000313" key="5">
    <source>
        <dbReference type="EMBL" id="KZS11743.1"/>
    </source>
</evidence>
<dbReference type="PANTHER" id="PTHR12925">
    <property type="entry name" value="HIKESHI FAMILY MEMBER"/>
    <property type="match status" value="1"/>
</dbReference>
<evidence type="ECO:0000259" key="3">
    <source>
        <dbReference type="Pfam" id="PF21057"/>
    </source>
</evidence>
<dbReference type="GO" id="GO:0005634">
    <property type="term" value="C:nucleus"/>
    <property type="evidence" value="ECO:0007669"/>
    <property type="project" value="TreeGrafter"/>
</dbReference>
<feature type="domain" description="Hikeshi-like C-terminal" evidence="3">
    <location>
        <begin position="140"/>
        <end position="199"/>
    </location>
</feature>